<dbReference type="InterPro" id="IPR033469">
    <property type="entry name" value="CYTH-like_dom_sf"/>
</dbReference>
<dbReference type="SUPFAM" id="SSF55154">
    <property type="entry name" value="CYTH-like phosphatases"/>
    <property type="match status" value="1"/>
</dbReference>
<evidence type="ECO:0000313" key="3">
    <source>
        <dbReference type="Proteomes" id="UP000549882"/>
    </source>
</evidence>
<dbReference type="AlphaFoldDB" id="A0A7W8XTS9"/>
<proteinExistence type="predicted"/>
<dbReference type="EMBL" id="JACHBI010000008">
    <property type="protein sequence ID" value="MBB5575473.1"/>
    <property type="molecule type" value="Genomic_DNA"/>
</dbReference>
<dbReference type="Gene3D" id="2.40.320.10">
    <property type="entry name" value="Hypothetical Protein Pfu-838710-001"/>
    <property type="match status" value="1"/>
</dbReference>
<evidence type="ECO:0000313" key="2">
    <source>
        <dbReference type="EMBL" id="MBB5575473.1"/>
    </source>
</evidence>
<dbReference type="SMART" id="SM01118">
    <property type="entry name" value="CYTH"/>
    <property type="match status" value="1"/>
</dbReference>
<organism evidence="2 3">
    <name type="scientific">Rhizobium paranaense</name>
    <dbReference type="NCBI Taxonomy" id="1650438"/>
    <lineage>
        <taxon>Bacteria</taxon>
        <taxon>Pseudomonadati</taxon>
        <taxon>Pseudomonadota</taxon>
        <taxon>Alphaproteobacteria</taxon>
        <taxon>Hyphomicrobiales</taxon>
        <taxon>Rhizobiaceae</taxon>
        <taxon>Rhizobium/Agrobacterium group</taxon>
        <taxon>Rhizobium</taxon>
    </lineage>
</organism>
<dbReference type="Pfam" id="PF01928">
    <property type="entry name" value="CYTH"/>
    <property type="match status" value="1"/>
</dbReference>
<protein>
    <submittedName>
        <fullName evidence="2">CYTH domain-containing protein</fullName>
    </submittedName>
</protein>
<gene>
    <name evidence="2" type="ORF">GGD50_004108</name>
</gene>
<sequence length="166" mass="18532">MAASELRQGYLLCDAGKSVRVRVVDNRTAFLTIKFKRQGIVRDEFEYAIPIPEAEELLERAAGAVIEKSRYQVPVGKFVWEIDVFHGAHSGLTIAEIEMLCETDRPVLPRWLGPEITGDPKYSNQTLAMTILDPQAQPRPLVAKRAIVPEEASDSIRRLPTSCGLD</sequence>
<dbReference type="InterPro" id="IPR023577">
    <property type="entry name" value="CYTH_domain"/>
</dbReference>
<dbReference type="PANTHER" id="PTHR40114">
    <property type="entry name" value="SLR0698 PROTEIN"/>
    <property type="match status" value="1"/>
</dbReference>
<dbReference type="Proteomes" id="UP000549882">
    <property type="component" value="Unassembled WGS sequence"/>
</dbReference>
<dbReference type="InterPro" id="IPR012042">
    <property type="entry name" value="NeuTTM/CthTTM-like"/>
</dbReference>
<dbReference type="CDD" id="cd07891">
    <property type="entry name" value="CYTH-like_CthTTM-like_1"/>
    <property type="match status" value="1"/>
</dbReference>
<name>A0A7W8XTS9_9HYPH</name>
<comment type="caution">
    <text evidence="2">The sequence shown here is derived from an EMBL/GenBank/DDBJ whole genome shotgun (WGS) entry which is preliminary data.</text>
</comment>
<accession>A0A7W8XTS9</accession>
<dbReference type="PANTHER" id="PTHR40114:SF1">
    <property type="entry name" value="SLR0698 PROTEIN"/>
    <property type="match status" value="1"/>
</dbReference>
<keyword evidence="3" id="KW-1185">Reference proteome</keyword>
<dbReference type="PROSITE" id="PS51707">
    <property type="entry name" value="CYTH"/>
    <property type="match status" value="1"/>
</dbReference>
<reference evidence="2 3" key="1">
    <citation type="submission" date="2020-08" db="EMBL/GenBank/DDBJ databases">
        <title>Genomic Encyclopedia of Type Strains, Phase IV (KMG-V): Genome sequencing to study the core and pangenomes of soil and plant-associated prokaryotes.</title>
        <authorList>
            <person name="Whitman W."/>
        </authorList>
    </citation>
    <scope>NUCLEOTIDE SEQUENCE [LARGE SCALE GENOMIC DNA]</scope>
    <source>
        <strain evidence="2 3">SEMIA 4064</strain>
    </source>
</reference>
<feature type="domain" description="CYTH" evidence="1">
    <location>
        <begin position="1"/>
        <end position="129"/>
    </location>
</feature>
<evidence type="ECO:0000259" key="1">
    <source>
        <dbReference type="PROSITE" id="PS51707"/>
    </source>
</evidence>